<comment type="caution">
    <text evidence="1">The sequence shown here is derived from an EMBL/GenBank/DDBJ whole genome shotgun (WGS) entry which is preliminary data.</text>
</comment>
<dbReference type="EMBL" id="JACIEU010000006">
    <property type="protein sequence ID" value="MBB4147985.1"/>
    <property type="molecule type" value="Genomic_DNA"/>
</dbReference>
<accession>A0A7W6PU47</accession>
<dbReference type="RefSeq" id="WP_188081771.1">
    <property type="nucleotide sequence ID" value="NZ_JACIEU010000006.1"/>
</dbReference>
<name>A0A7W6PU47_9SPHN</name>
<dbReference type="Proteomes" id="UP000590524">
    <property type="component" value="Unassembled WGS sequence"/>
</dbReference>
<sequence length="120" mass="13336">MNLSIEDGLGNFVPIRPIDPPARIRPLDMKLEFKCDIPAEAMDAWNALAAEQAKDHEERLQAETDRWCWKAIAQGVGNRVWRSDPVVDDGTFVATYQFMILKPGMHPPGAGVIFGPFSNG</sequence>
<dbReference type="AlphaFoldDB" id="A0A7W6PU47"/>
<evidence type="ECO:0000313" key="2">
    <source>
        <dbReference type="Proteomes" id="UP000590524"/>
    </source>
</evidence>
<protein>
    <submittedName>
        <fullName evidence="1">Uncharacterized protein</fullName>
    </submittedName>
</protein>
<evidence type="ECO:0000313" key="1">
    <source>
        <dbReference type="EMBL" id="MBB4147985.1"/>
    </source>
</evidence>
<organism evidence="1 2">
    <name type="scientific">Sphingobium scionense</name>
    <dbReference type="NCBI Taxonomy" id="1404341"/>
    <lineage>
        <taxon>Bacteria</taxon>
        <taxon>Pseudomonadati</taxon>
        <taxon>Pseudomonadota</taxon>
        <taxon>Alphaproteobacteria</taxon>
        <taxon>Sphingomonadales</taxon>
        <taxon>Sphingomonadaceae</taxon>
        <taxon>Sphingobium</taxon>
    </lineage>
</organism>
<gene>
    <name evidence="1" type="ORF">GGQ90_001763</name>
</gene>
<keyword evidence="2" id="KW-1185">Reference proteome</keyword>
<reference evidence="1 2" key="1">
    <citation type="submission" date="2020-08" db="EMBL/GenBank/DDBJ databases">
        <title>Genomic Encyclopedia of Type Strains, Phase IV (KMG-IV): sequencing the most valuable type-strain genomes for metagenomic binning, comparative biology and taxonomic classification.</title>
        <authorList>
            <person name="Goeker M."/>
        </authorList>
    </citation>
    <scope>NUCLEOTIDE SEQUENCE [LARGE SCALE GENOMIC DNA]</scope>
    <source>
        <strain evidence="1 2">DSM 19371</strain>
    </source>
</reference>
<proteinExistence type="predicted"/>